<comment type="caution">
    <text evidence="1">The sequence shown here is derived from an EMBL/GenBank/DDBJ whole genome shotgun (WGS) entry which is preliminary data.</text>
</comment>
<name>A0A4Y2GB89_ARAVE</name>
<dbReference type="OrthoDB" id="8058698at2759"/>
<organism evidence="1 2">
    <name type="scientific">Araneus ventricosus</name>
    <name type="common">Orbweaver spider</name>
    <name type="synonym">Epeira ventricosa</name>
    <dbReference type="NCBI Taxonomy" id="182803"/>
    <lineage>
        <taxon>Eukaryota</taxon>
        <taxon>Metazoa</taxon>
        <taxon>Ecdysozoa</taxon>
        <taxon>Arthropoda</taxon>
        <taxon>Chelicerata</taxon>
        <taxon>Arachnida</taxon>
        <taxon>Araneae</taxon>
        <taxon>Araneomorphae</taxon>
        <taxon>Entelegynae</taxon>
        <taxon>Araneoidea</taxon>
        <taxon>Araneidae</taxon>
        <taxon>Araneus</taxon>
    </lineage>
</organism>
<dbReference type="Proteomes" id="UP000499080">
    <property type="component" value="Unassembled WGS sequence"/>
</dbReference>
<accession>A0A4Y2GB89</accession>
<evidence type="ECO:0000313" key="2">
    <source>
        <dbReference type="Proteomes" id="UP000499080"/>
    </source>
</evidence>
<dbReference type="AlphaFoldDB" id="A0A4Y2GB89"/>
<reference evidence="1 2" key="1">
    <citation type="journal article" date="2019" name="Sci. Rep.">
        <title>Orb-weaving spider Araneus ventricosus genome elucidates the spidroin gene catalogue.</title>
        <authorList>
            <person name="Kono N."/>
            <person name="Nakamura H."/>
            <person name="Ohtoshi R."/>
            <person name="Moran D.A.P."/>
            <person name="Shinohara A."/>
            <person name="Yoshida Y."/>
            <person name="Fujiwara M."/>
            <person name="Mori M."/>
            <person name="Tomita M."/>
            <person name="Arakawa K."/>
        </authorList>
    </citation>
    <scope>NUCLEOTIDE SEQUENCE [LARGE SCALE GENOMIC DNA]</scope>
</reference>
<gene>
    <name evidence="1" type="ORF">AVEN_114603_1</name>
</gene>
<keyword evidence="2" id="KW-1185">Reference proteome</keyword>
<sequence length="134" mass="15402">MKDPHLELLSSSDITSALAVEKNKIRRERLKVARNLKQRSTDDDPIKSLYFDGRKDETKIQTGIFREEHISLVAEPNSNTSVTSLRLLPLHMMRRQLFLSTSRANSKVNSMKLMCLDVTEQTPIRVGRAVFFEN</sequence>
<dbReference type="EMBL" id="BGPR01001317">
    <property type="protein sequence ID" value="GBM50950.1"/>
    <property type="molecule type" value="Genomic_DNA"/>
</dbReference>
<protein>
    <submittedName>
        <fullName evidence="1">Uncharacterized protein</fullName>
    </submittedName>
</protein>
<proteinExistence type="predicted"/>
<evidence type="ECO:0000313" key="1">
    <source>
        <dbReference type="EMBL" id="GBM50950.1"/>
    </source>
</evidence>